<dbReference type="AlphaFoldDB" id="A0A517T657"/>
<name>A0A517T657_9PLAN</name>
<keyword evidence="2" id="KW-1185">Reference proteome</keyword>
<evidence type="ECO:0008006" key="3">
    <source>
        <dbReference type="Google" id="ProtNLM"/>
    </source>
</evidence>
<dbReference type="Proteomes" id="UP000319976">
    <property type="component" value="Chromosome"/>
</dbReference>
<proteinExistence type="predicted"/>
<accession>A0A517T657</accession>
<gene>
    <name evidence="1" type="ORF">V22_10660</name>
</gene>
<protein>
    <recommendedName>
        <fullName evidence="3">DUF1552 domain-containing protein</fullName>
    </recommendedName>
</protein>
<dbReference type="EMBL" id="CP036316">
    <property type="protein sequence ID" value="QDT63841.1"/>
    <property type="molecule type" value="Genomic_DNA"/>
</dbReference>
<organism evidence="1 2">
    <name type="scientific">Calycomorphotria hydatis</name>
    <dbReference type="NCBI Taxonomy" id="2528027"/>
    <lineage>
        <taxon>Bacteria</taxon>
        <taxon>Pseudomonadati</taxon>
        <taxon>Planctomycetota</taxon>
        <taxon>Planctomycetia</taxon>
        <taxon>Planctomycetales</taxon>
        <taxon>Planctomycetaceae</taxon>
        <taxon>Calycomorphotria</taxon>
    </lineage>
</organism>
<evidence type="ECO:0000313" key="1">
    <source>
        <dbReference type="EMBL" id="QDT63841.1"/>
    </source>
</evidence>
<dbReference type="KEGG" id="chya:V22_10660"/>
<evidence type="ECO:0000313" key="2">
    <source>
        <dbReference type="Proteomes" id="UP000319976"/>
    </source>
</evidence>
<dbReference type="InterPro" id="IPR011447">
    <property type="entry name" value="DUF1552"/>
</dbReference>
<sequence length="415" mass="45899">MFTHQDFSRRLFLRGTGACLALPYLESFAPANEVANKQRMVCVANPFGMVADAFFPTESGINAALPENLTEYDSLRGKFTVFSNFDHGINGGHSGTHAFLSGVRTQESATMPDGNVTLDQYLGEANAGQTRFPVLNTSAGSSRGGSVELSWTRSGVLVPAIQKVSQVFRLLFVDSDTEQANALSEKFDRQASILDTVMDRAKAMNWRLSQRDRNKLDQYLTSVREVEVAIQREQEWVHRPRPEVKVNEPEDGTVTEQLPILFNLIALALETDSTRVATIEVPGGFDTKGVGLEAKGYHAYSHHGKDPKLMAGQRKIERYQLDHLAKFIQKLDELELLNSTQVLFGSGMGDGSAHTNKNLPVLLAGGGYHHETHIVMPEPKEHRIPLSNLYLTMAQRFGVETDHFGHSTGTVSRLS</sequence>
<dbReference type="Pfam" id="PF07586">
    <property type="entry name" value="HXXSHH"/>
    <property type="match status" value="1"/>
</dbReference>
<dbReference type="RefSeq" id="WP_145260469.1">
    <property type="nucleotide sequence ID" value="NZ_CP036316.1"/>
</dbReference>
<reference evidence="1 2" key="1">
    <citation type="submission" date="2019-02" db="EMBL/GenBank/DDBJ databases">
        <title>Deep-cultivation of Planctomycetes and their phenomic and genomic characterization uncovers novel biology.</title>
        <authorList>
            <person name="Wiegand S."/>
            <person name="Jogler M."/>
            <person name="Boedeker C."/>
            <person name="Pinto D."/>
            <person name="Vollmers J."/>
            <person name="Rivas-Marin E."/>
            <person name="Kohn T."/>
            <person name="Peeters S.H."/>
            <person name="Heuer A."/>
            <person name="Rast P."/>
            <person name="Oberbeckmann S."/>
            <person name="Bunk B."/>
            <person name="Jeske O."/>
            <person name="Meyerdierks A."/>
            <person name="Storesund J.E."/>
            <person name="Kallscheuer N."/>
            <person name="Luecker S."/>
            <person name="Lage O.M."/>
            <person name="Pohl T."/>
            <person name="Merkel B.J."/>
            <person name="Hornburger P."/>
            <person name="Mueller R.-W."/>
            <person name="Bruemmer F."/>
            <person name="Labrenz M."/>
            <person name="Spormann A.M."/>
            <person name="Op den Camp H."/>
            <person name="Overmann J."/>
            <person name="Amann R."/>
            <person name="Jetten M.S.M."/>
            <person name="Mascher T."/>
            <person name="Medema M.H."/>
            <person name="Devos D.P."/>
            <person name="Kaster A.-K."/>
            <person name="Ovreas L."/>
            <person name="Rohde M."/>
            <person name="Galperin M.Y."/>
            <person name="Jogler C."/>
        </authorList>
    </citation>
    <scope>NUCLEOTIDE SEQUENCE [LARGE SCALE GENOMIC DNA]</scope>
    <source>
        <strain evidence="1 2">V22</strain>
    </source>
</reference>
<dbReference type="OrthoDB" id="9146593at2"/>